<evidence type="ECO:0000313" key="1">
    <source>
        <dbReference type="EMBL" id="KAH3736099.1"/>
    </source>
</evidence>
<dbReference type="AlphaFoldDB" id="A0A9D4D1F7"/>
<reference evidence="1" key="1">
    <citation type="journal article" date="2019" name="bioRxiv">
        <title>The Genome of the Zebra Mussel, Dreissena polymorpha: A Resource for Invasive Species Research.</title>
        <authorList>
            <person name="McCartney M.A."/>
            <person name="Auch B."/>
            <person name="Kono T."/>
            <person name="Mallez S."/>
            <person name="Zhang Y."/>
            <person name="Obille A."/>
            <person name="Becker A."/>
            <person name="Abrahante J.E."/>
            <person name="Garbe J."/>
            <person name="Badalamenti J.P."/>
            <person name="Herman A."/>
            <person name="Mangelson H."/>
            <person name="Liachko I."/>
            <person name="Sullivan S."/>
            <person name="Sone E.D."/>
            <person name="Koren S."/>
            <person name="Silverstein K.A.T."/>
            <person name="Beckman K.B."/>
            <person name="Gohl D.M."/>
        </authorList>
    </citation>
    <scope>NUCLEOTIDE SEQUENCE</scope>
    <source>
        <strain evidence="1">Duluth1</strain>
        <tissue evidence="1">Whole animal</tissue>
    </source>
</reference>
<keyword evidence="2" id="KW-1185">Reference proteome</keyword>
<protein>
    <submittedName>
        <fullName evidence="1">Uncharacterized protein</fullName>
    </submittedName>
</protein>
<comment type="caution">
    <text evidence="1">The sequence shown here is derived from an EMBL/GenBank/DDBJ whole genome shotgun (WGS) entry which is preliminary data.</text>
</comment>
<accession>A0A9D4D1F7</accession>
<name>A0A9D4D1F7_DREPO</name>
<organism evidence="1 2">
    <name type="scientific">Dreissena polymorpha</name>
    <name type="common">Zebra mussel</name>
    <name type="synonym">Mytilus polymorpha</name>
    <dbReference type="NCBI Taxonomy" id="45954"/>
    <lineage>
        <taxon>Eukaryota</taxon>
        <taxon>Metazoa</taxon>
        <taxon>Spiralia</taxon>
        <taxon>Lophotrochozoa</taxon>
        <taxon>Mollusca</taxon>
        <taxon>Bivalvia</taxon>
        <taxon>Autobranchia</taxon>
        <taxon>Heteroconchia</taxon>
        <taxon>Euheterodonta</taxon>
        <taxon>Imparidentia</taxon>
        <taxon>Neoheterodontei</taxon>
        <taxon>Myida</taxon>
        <taxon>Dreissenoidea</taxon>
        <taxon>Dreissenidae</taxon>
        <taxon>Dreissena</taxon>
    </lineage>
</organism>
<reference evidence="1" key="2">
    <citation type="submission" date="2020-11" db="EMBL/GenBank/DDBJ databases">
        <authorList>
            <person name="McCartney M.A."/>
            <person name="Auch B."/>
            <person name="Kono T."/>
            <person name="Mallez S."/>
            <person name="Becker A."/>
            <person name="Gohl D.M."/>
            <person name="Silverstein K.A.T."/>
            <person name="Koren S."/>
            <person name="Bechman K.B."/>
            <person name="Herman A."/>
            <person name="Abrahante J.E."/>
            <person name="Garbe J."/>
        </authorList>
    </citation>
    <scope>NUCLEOTIDE SEQUENCE</scope>
    <source>
        <strain evidence="1">Duluth1</strain>
        <tissue evidence="1">Whole animal</tissue>
    </source>
</reference>
<sequence>MPYNASSVSYTWKESSKNNLDVMDGNYNLIRISHGLVYSDVNSVPITKTFFCNMLEFTGDEINKLYSGSVLYIKEFEKHFGDMEFVTSRDSNRFATVKVCIEYLPFGLQLNGASAEPSYNRVMFVLIYLLNFRKFY</sequence>
<dbReference type="EMBL" id="JAIWYP010000011">
    <property type="protein sequence ID" value="KAH3736099.1"/>
    <property type="molecule type" value="Genomic_DNA"/>
</dbReference>
<dbReference type="Proteomes" id="UP000828390">
    <property type="component" value="Unassembled WGS sequence"/>
</dbReference>
<proteinExistence type="predicted"/>
<gene>
    <name evidence="1" type="ORF">DPMN_042660</name>
</gene>
<evidence type="ECO:0000313" key="2">
    <source>
        <dbReference type="Proteomes" id="UP000828390"/>
    </source>
</evidence>